<dbReference type="HOGENOM" id="CLU_1985627_0_0_1"/>
<dbReference type="InParanoid" id="A0A061E4I4"/>
<dbReference type="Gramene" id="EOX99542">
    <property type="protein sequence ID" value="EOX99542"/>
    <property type="gene ID" value="TCM_008241"/>
</dbReference>
<gene>
    <name evidence="1" type="ORF">TCM_008241</name>
</gene>
<accession>A0A061E4I4</accession>
<evidence type="ECO:0000313" key="2">
    <source>
        <dbReference type="Proteomes" id="UP000026915"/>
    </source>
</evidence>
<organism evidence="1 2">
    <name type="scientific">Theobroma cacao</name>
    <name type="common">Cacao</name>
    <name type="synonym">Cocoa</name>
    <dbReference type="NCBI Taxonomy" id="3641"/>
    <lineage>
        <taxon>Eukaryota</taxon>
        <taxon>Viridiplantae</taxon>
        <taxon>Streptophyta</taxon>
        <taxon>Embryophyta</taxon>
        <taxon>Tracheophyta</taxon>
        <taxon>Spermatophyta</taxon>
        <taxon>Magnoliopsida</taxon>
        <taxon>eudicotyledons</taxon>
        <taxon>Gunneridae</taxon>
        <taxon>Pentapetalae</taxon>
        <taxon>rosids</taxon>
        <taxon>malvids</taxon>
        <taxon>Malvales</taxon>
        <taxon>Malvaceae</taxon>
        <taxon>Byttnerioideae</taxon>
        <taxon>Theobroma</taxon>
    </lineage>
</organism>
<protein>
    <submittedName>
        <fullName evidence="1">Uncharacterized protein</fullName>
    </submittedName>
</protein>
<dbReference type="EMBL" id="CM001880">
    <property type="protein sequence ID" value="EOX99542.1"/>
    <property type="molecule type" value="Genomic_DNA"/>
</dbReference>
<dbReference type="AlphaFoldDB" id="A0A061E4I4"/>
<keyword evidence="2" id="KW-1185">Reference proteome</keyword>
<name>A0A061E4I4_THECC</name>
<reference evidence="1 2" key="1">
    <citation type="journal article" date="2013" name="Genome Biol.">
        <title>The genome sequence of the most widely cultivated cacao type and its use to identify candidate genes regulating pod color.</title>
        <authorList>
            <person name="Motamayor J.C."/>
            <person name="Mockaitis K."/>
            <person name="Schmutz J."/>
            <person name="Haiminen N."/>
            <person name="Iii D.L."/>
            <person name="Cornejo O."/>
            <person name="Findley S.D."/>
            <person name="Zheng P."/>
            <person name="Utro F."/>
            <person name="Royaert S."/>
            <person name="Saski C."/>
            <person name="Jenkins J."/>
            <person name="Podicheti R."/>
            <person name="Zhao M."/>
            <person name="Scheffler B.E."/>
            <person name="Stack J.C."/>
            <person name="Feltus F.A."/>
            <person name="Mustiga G.M."/>
            <person name="Amores F."/>
            <person name="Phillips W."/>
            <person name="Marelli J.P."/>
            <person name="May G.D."/>
            <person name="Shapiro H."/>
            <person name="Ma J."/>
            <person name="Bustamante C.D."/>
            <person name="Schnell R.J."/>
            <person name="Main D."/>
            <person name="Gilbert D."/>
            <person name="Parida L."/>
            <person name="Kuhn D.N."/>
        </authorList>
    </citation>
    <scope>NUCLEOTIDE SEQUENCE [LARGE SCALE GENOMIC DNA]</scope>
    <source>
        <strain evidence="2">cv. Matina 1-6</strain>
    </source>
</reference>
<proteinExistence type="predicted"/>
<dbReference type="Proteomes" id="UP000026915">
    <property type="component" value="Chromosome 2"/>
</dbReference>
<sequence>MWPDLATMAPDRRFPAIGSGREVPNLAVGSSRETPNSMLPAARSGWILVECCRKGLDRCFSTIFGRYRHRRRRCHSSHFRWCEWMGSFKVLLINQGVYTVGNKTNCGPNLMPKPLDQQNYNALDVM</sequence>
<evidence type="ECO:0000313" key="1">
    <source>
        <dbReference type="EMBL" id="EOX99542.1"/>
    </source>
</evidence>